<reference evidence="5 6" key="1">
    <citation type="submission" date="2019-07" db="EMBL/GenBank/DDBJ databases">
        <title>Analysis of the biochemical properties, biological activity and biotechnological potential of siderophores and biosurfactants produced by Antarctic psychrotolerant bacteria.</title>
        <authorList>
            <person name="Styczynski M."/>
            <person name="Krucon T."/>
            <person name="Decewicz P."/>
            <person name="Dziewit L."/>
        </authorList>
    </citation>
    <scope>NUCLEOTIDE SEQUENCE [LARGE SCALE GENOMIC DNA]</scope>
    <source>
        <strain evidence="5 6">ANT_H27</strain>
    </source>
</reference>
<dbReference type="PANTHER" id="PTHR43004">
    <property type="entry name" value="TRK SYSTEM POTASSIUM UPTAKE PROTEIN"/>
    <property type="match status" value="1"/>
</dbReference>
<dbReference type="GO" id="GO:0016709">
    <property type="term" value="F:oxidoreductase activity, acting on paired donors, with incorporation or reduction of molecular oxygen, NAD(P)H as one donor, and incorporation of one atom of oxygen"/>
    <property type="evidence" value="ECO:0007669"/>
    <property type="project" value="UniProtKB-ARBA"/>
</dbReference>
<accession>A0A5B0EDX1</accession>
<dbReference type="EMBL" id="VOBL01000013">
    <property type="protein sequence ID" value="KAA0975950.1"/>
    <property type="molecule type" value="Genomic_DNA"/>
</dbReference>
<organism evidence="5 6">
    <name type="scientific">Paeniglutamicibacter gangotriensis</name>
    <dbReference type="NCBI Taxonomy" id="254787"/>
    <lineage>
        <taxon>Bacteria</taxon>
        <taxon>Bacillati</taxon>
        <taxon>Actinomycetota</taxon>
        <taxon>Actinomycetes</taxon>
        <taxon>Micrococcales</taxon>
        <taxon>Micrococcaceae</taxon>
        <taxon>Paeniglutamicibacter</taxon>
    </lineage>
</organism>
<evidence type="ECO:0000313" key="6">
    <source>
        <dbReference type="Proteomes" id="UP000323856"/>
    </source>
</evidence>
<dbReference type="PRINTS" id="PR00420">
    <property type="entry name" value="RNGMNOXGNASE"/>
</dbReference>
<gene>
    <name evidence="5" type="ORF">FQ154_12900</name>
</gene>
<dbReference type="InterPro" id="IPR002938">
    <property type="entry name" value="FAD-bd"/>
</dbReference>
<dbReference type="GO" id="GO:0071949">
    <property type="term" value="F:FAD binding"/>
    <property type="evidence" value="ECO:0007669"/>
    <property type="project" value="InterPro"/>
</dbReference>
<dbReference type="InterPro" id="IPR036188">
    <property type="entry name" value="FAD/NAD-bd_sf"/>
</dbReference>
<dbReference type="PANTHER" id="PTHR43004:SF19">
    <property type="entry name" value="BINDING MONOOXYGENASE, PUTATIVE (JCVI)-RELATED"/>
    <property type="match status" value="1"/>
</dbReference>
<evidence type="ECO:0000259" key="4">
    <source>
        <dbReference type="Pfam" id="PF01494"/>
    </source>
</evidence>
<dbReference type="SUPFAM" id="SSF51905">
    <property type="entry name" value="FAD/NAD(P)-binding domain"/>
    <property type="match status" value="1"/>
</dbReference>
<keyword evidence="2" id="KW-0285">Flavoprotein</keyword>
<keyword evidence="3" id="KW-0274">FAD</keyword>
<dbReference type="Pfam" id="PF01494">
    <property type="entry name" value="FAD_binding_3"/>
    <property type="match status" value="1"/>
</dbReference>
<evidence type="ECO:0000256" key="1">
    <source>
        <dbReference type="ARBA" id="ARBA00001974"/>
    </source>
</evidence>
<dbReference type="AlphaFoldDB" id="A0A5B0EDX1"/>
<proteinExistence type="predicted"/>
<dbReference type="InterPro" id="IPR050641">
    <property type="entry name" value="RIFMO-like"/>
</dbReference>
<dbReference type="OrthoDB" id="4246007at2"/>
<comment type="caution">
    <text evidence="5">The sequence shown here is derived from an EMBL/GenBank/DDBJ whole genome shotgun (WGS) entry which is preliminary data.</text>
</comment>
<dbReference type="Proteomes" id="UP000323856">
    <property type="component" value="Unassembled WGS sequence"/>
</dbReference>
<keyword evidence="5" id="KW-0560">Oxidoreductase</keyword>
<keyword evidence="5" id="KW-0503">Monooxygenase</keyword>
<evidence type="ECO:0000256" key="2">
    <source>
        <dbReference type="ARBA" id="ARBA00022630"/>
    </source>
</evidence>
<dbReference type="Gene3D" id="3.30.70.2450">
    <property type="match status" value="1"/>
</dbReference>
<evidence type="ECO:0000313" key="5">
    <source>
        <dbReference type="EMBL" id="KAA0975950.1"/>
    </source>
</evidence>
<comment type="cofactor">
    <cofactor evidence="1">
        <name>FAD</name>
        <dbReference type="ChEBI" id="CHEBI:57692"/>
    </cofactor>
</comment>
<sequence>MFRPARAYSSVLCTGFGRSVKVMDTTLLHTDVLVIGAGPTGLMAGAWLQKFGIEAKVIDLKSGPTKESRALALQARSMEIYRQLGLADEVQKRAVPTGEMRPGIGGRSFKSIKLNRLGYSQTHYAGLTMLEQSANEELLAEHLKNAGNPVLWEHGYDSFENTGDQLLIKCNGPQGPVHISARYVIAADGAASPLRESFDIKFEGTTDDEVFYVLDAQGVSGMGSGINLRFSDENFMLGFPMGSDGSGGERRRLLGILHEPQEDSAQKPDVDEARARTSLRNEFGVRYNSASWFATYRVHHRVAERFSQGRVFLTGDAAHIHSPVGAQGMNTGLQDAHNLVCKLADVFSGRMPETYLERYEAERRPVALRLVSTTDRLFSAATSDSWLARMIRTRAMPIFWPAMVRLIGRIPAGRRFFGYLSQIRIHYWMDERSRDRATLASGFARTRRRGKVLGRRLPWVPNRTGEAPDNFEVLNDACWQVHVYGPAGRTRGAELAAEYGVALHEFAPSPKRRLPNGSVVLVRPDMFVAHFEHVMP</sequence>
<dbReference type="Gene3D" id="3.50.50.60">
    <property type="entry name" value="FAD/NAD(P)-binding domain"/>
    <property type="match status" value="1"/>
</dbReference>
<protein>
    <submittedName>
        <fullName evidence="5">Pentachlorophenol monooxygenase</fullName>
    </submittedName>
</protein>
<name>A0A5B0EDX1_9MICC</name>
<feature type="domain" description="FAD-binding" evidence="4">
    <location>
        <begin position="30"/>
        <end position="372"/>
    </location>
</feature>
<evidence type="ECO:0000256" key="3">
    <source>
        <dbReference type="ARBA" id="ARBA00022827"/>
    </source>
</evidence>